<organism evidence="1">
    <name type="scientific">Arundo donax</name>
    <name type="common">Giant reed</name>
    <name type="synonym">Donax arundinaceus</name>
    <dbReference type="NCBI Taxonomy" id="35708"/>
    <lineage>
        <taxon>Eukaryota</taxon>
        <taxon>Viridiplantae</taxon>
        <taxon>Streptophyta</taxon>
        <taxon>Embryophyta</taxon>
        <taxon>Tracheophyta</taxon>
        <taxon>Spermatophyta</taxon>
        <taxon>Magnoliopsida</taxon>
        <taxon>Liliopsida</taxon>
        <taxon>Poales</taxon>
        <taxon>Poaceae</taxon>
        <taxon>PACMAD clade</taxon>
        <taxon>Arundinoideae</taxon>
        <taxon>Arundineae</taxon>
        <taxon>Arundo</taxon>
    </lineage>
</organism>
<evidence type="ECO:0000313" key="1">
    <source>
        <dbReference type="EMBL" id="JAE23296.1"/>
    </source>
</evidence>
<proteinExistence type="predicted"/>
<protein>
    <submittedName>
        <fullName evidence="1">Uncharacterized protein</fullName>
    </submittedName>
</protein>
<accession>A0A0A9U897</accession>
<reference evidence="1" key="1">
    <citation type="submission" date="2014-09" db="EMBL/GenBank/DDBJ databases">
        <authorList>
            <person name="Magalhaes I.L.F."/>
            <person name="Oliveira U."/>
            <person name="Santos F.R."/>
            <person name="Vidigal T.H.D.A."/>
            <person name="Brescovit A.D."/>
            <person name="Santos A.J."/>
        </authorList>
    </citation>
    <scope>NUCLEOTIDE SEQUENCE</scope>
    <source>
        <tissue evidence="1">Shoot tissue taken approximately 20 cm above the soil surface</tissue>
    </source>
</reference>
<sequence length="16" mass="1944">MESKVNPLFLFLELTY</sequence>
<name>A0A0A9U897_ARUDO</name>
<dbReference type="EMBL" id="GBRH01174600">
    <property type="protein sequence ID" value="JAE23296.1"/>
    <property type="molecule type" value="Transcribed_RNA"/>
</dbReference>
<reference evidence="1" key="2">
    <citation type="journal article" date="2015" name="Data Brief">
        <title>Shoot transcriptome of the giant reed, Arundo donax.</title>
        <authorList>
            <person name="Barrero R.A."/>
            <person name="Guerrero F.D."/>
            <person name="Moolhuijzen P."/>
            <person name="Goolsby J.A."/>
            <person name="Tidwell J."/>
            <person name="Bellgard S.E."/>
            <person name="Bellgard M.I."/>
        </authorList>
    </citation>
    <scope>NUCLEOTIDE SEQUENCE</scope>
    <source>
        <tissue evidence="1">Shoot tissue taken approximately 20 cm above the soil surface</tissue>
    </source>
</reference>
<dbReference type="AlphaFoldDB" id="A0A0A9U897"/>